<keyword evidence="2" id="KW-0378">Hydrolase</keyword>
<dbReference type="Gene3D" id="1.10.150.240">
    <property type="entry name" value="Putative phosphatase, domain 2"/>
    <property type="match status" value="1"/>
</dbReference>
<dbReference type="Gene3D" id="3.40.50.1000">
    <property type="entry name" value="HAD superfamily/HAD-like"/>
    <property type="match status" value="1"/>
</dbReference>
<proteinExistence type="predicted"/>
<evidence type="ECO:0000313" key="3">
    <source>
        <dbReference type="Proteomes" id="UP000530234"/>
    </source>
</evidence>
<dbReference type="Pfam" id="PF00702">
    <property type="entry name" value="Hydrolase"/>
    <property type="match status" value="1"/>
</dbReference>
<comment type="caution">
    <text evidence="2">The sequence shown here is derived from an EMBL/GenBank/DDBJ whole genome shotgun (WGS) entry which is preliminary data.</text>
</comment>
<dbReference type="InterPro" id="IPR006439">
    <property type="entry name" value="HAD-SF_hydro_IA"/>
</dbReference>
<feature type="compositionally biased region" description="Polar residues" evidence="1">
    <location>
        <begin position="228"/>
        <end position="237"/>
    </location>
</feature>
<protein>
    <submittedName>
        <fullName evidence="2">HAD-IA family hydrolase</fullName>
    </submittedName>
</protein>
<dbReference type="AlphaFoldDB" id="A0A7W3SZ69"/>
<sequence length="237" mass="25629">MTVAATEASVVIFDVEGVILDTEPTWDEAQEILLARRGRTYDRSSVKHLITGLGDVQAISVIVDHYELDEDPFKLASERREIMRELLGRGVRYIPGAWEFITTAATSTDICAATSMNPQLLGAALAGSDLQARFPGPVFTTGTGVAAKPAPDLFLHAAAELGATPEDCLIIEDSPTGIAAARAAGMRCVALCTTHERRRLLQADLVFERWAEVPRPAGRRRTGDRSRTPNGTCPKSK</sequence>
<dbReference type="InterPro" id="IPR023214">
    <property type="entry name" value="HAD_sf"/>
</dbReference>
<dbReference type="InterPro" id="IPR023198">
    <property type="entry name" value="PGP-like_dom2"/>
</dbReference>
<dbReference type="SUPFAM" id="SSF56784">
    <property type="entry name" value="HAD-like"/>
    <property type="match status" value="1"/>
</dbReference>
<dbReference type="SFLD" id="SFLDG01129">
    <property type="entry name" value="C1.5:_HAD__Beta-PGM__Phosphata"/>
    <property type="match status" value="1"/>
</dbReference>
<keyword evidence="3" id="KW-1185">Reference proteome</keyword>
<dbReference type="PANTHER" id="PTHR18901:SF38">
    <property type="entry name" value="PSEUDOURIDINE-5'-PHOSPHATASE"/>
    <property type="match status" value="1"/>
</dbReference>
<reference evidence="3" key="1">
    <citation type="submission" date="2019-10" db="EMBL/GenBank/DDBJ databases">
        <title>Streptomyces sp. nov., a novel actinobacterium isolated from alkaline environment.</title>
        <authorList>
            <person name="Golinska P."/>
        </authorList>
    </citation>
    <scope>NUCLEOTIDE SEQUENCE [LARGE SCALE GENOMIC DNA]</scope>
    <source>
        <strain evidence="3">DSM 42108</strain>
    </source>
</reference>
<name>A0A7W3SZ69_9ACTN</name>
<dbReference type="EMBL" id="VKHS01000002">
    <property type="protein sequence ID" value="MBB0227985.1"/>
    <property type="molecule type" value="Genomic_DNA"/>
</dbReference>
<evidence type="ECO:0000313" key="2">
    <source>
        <dbReference type="EMBL" id="MBB0227985.1"/>
    </source>
</evidence>
<dbReference type="InterPro" id="IPR036412">
    <property type="entry name" value="HAD-like_sf"/>
</dbReference>
<dbReference type="SFLD" id="SFLDS00003">
    <property type="entry name" value="Haloacid_Dehalogenase"/>
    <property type="match status" value="1"/>
</dbReference>
<gene>
    <name evidence="2" type="ORF">FOE67_00260</name>
</gene>
<evidence type="ECO:0000256" key="1">
    <source>
        <dbReference type="SAM" id="MobiDB-lite"/>
    </source>
</evidence>
<organism evidence="2 3">
    <name type="scientific">Streptomyces calidiresistens</name>
    <dbReference type="NCBI Taxonomy" id="1485586"/>
    <lineage>
        <taxon>Bacteria</taxon>
        <taxon>Bacillati</taxon>
        <taxon>Actinomycetota</taxon>
        <taxon>Actinomycetes</taxon>
        <taxon>Kitasatosporales</taxon>
        <taxon>Streptomycetaceae</taxon>
        <taxon>Streptomyces</taxon>
    </lineage>
</organism>
<accession>A0A7W3SZ69</accession>
<feature type="region of interest" description="Disordered" evidence="1">
    <location>
        <begin position="216"/>
        <end position="237"/>
    </location>
</feature>
<dbReference type="NCBIfam" id="TIGR01509">
    <property type="entry name" value="HAD-SF-IA-v3"/>
    <property type="match status" value="1"/>
</dbReference>
<dbReference type="GO" id="GO:0016787">
    <property type="term" value="F:hydrolase activity"/>
    <property type="evidence" value="ECO:0007669"/>
    <property type="project" value="UniProtKB-KW"/>
</dbReference>
<dbReference type="PANTHER" id="PTHR18901">
    <property type="entry name" value="2-DEOXYGLUCOSE-6-PHOSPHATE PHOSPHATASE 2"/>
    <property type="match status" value="1"/>
</dbReference>
<dbReference type="Proteomes" id="UP000530234">
    <property type="component" value="Unassembled WGS sequence"/>
</dbReference>